<dbReference type="Proteomes" id="UP000225905">
    <property type="component" value="Segment"/>
</dbReference>
<dbReference type="EMBL" id="KT361650">
    <property type="protein sequence ID" value="ALA12364.1"/>
    <property type="molecule type" value="Genomic_DNA"/>
</dbReference>
<accession>A0A0K2CXS0</accession>
<evidence type="ECO:0008006" key="3">
    <source>
        <dbReference type="Google" id="ProtNLM"/>
    </source>
</evidence>
<name>A0A0K2CXS0_9CAUD</name>
<evidence type="ECO:0000313" key="2">
    <source>
        <dbReference type="Proteomes" id="UP000225905"/>
    </source>
</evidence>
<protein>
    <recommendedName>
        <fullName evidence="3">Transcriptional regulator</fullName>
    </recommendedName>
</protein>
<reference evidence="1 2" key="1">
    <citation type="journal article" date="2015" name="Genome Announc.">
        <title>Complete Genome Sequences of Nine Phages Capable of Infecting Paenibacillus larvae, the Causative Agent of American Foulbrood Disease in Honeybees.</title>
        <authorList>
            <person name="Tsourkas P.K."/>
            <person name="Yost D.G."/>
            <person name="Krohn A."/>
            <person name="LeBlanc L."/>
            <person name="Zhang A."/>
            <person name="Stamereilers C."/>
            <person name="Amy P.S."/>
        </authorList>
    </citation>
    <scope>NUCLEOTIDE SEQUENCE [LARGE SCALE GENOMIC DNA]</scope>
</reference>
<sequence length="65" mass="7513">MDKYIGKIVEIIYLDRNQKITQRQIRVNGISDGIVKAYCMFSKSARTFKLENILAMNPVVNRHAV</sequence>
<evidence type="ECO:0000313" key="1">
    <source>
        <dbReference type="EMBL" id="ALA12364.1"/>
    </source>
</evidence>
<proteinExistence type="predicted"/>
<gene>
    <name evidence="1" type="ORF">WILLOW_29</name>
</gene>
<organism evidence="1 2">
    <name type="scientific">Paenibacillus phage Willow</name>
    <dbReference type="NCBI Taxonomy" id="1636262"/>
    <lineage>
        <taxon>Viruses</taxon>
        <taxon>Duplodnaviria</taxon>
        <taxon>Heunggongvirae</taxon>
        <taxon>Uroviricota</taxon>
        <taxon>Caudoviricetes</taxon>
        <taxon>Fernvirus</taxon>
        <taxon>Fernvirus fern</taxon>
    </lineage>
</organism>